<protein>
    <submittedName>
        <fullName evidence="5">Uncharacterized protein</fullName>
    </submittedName>
</protein>
<dbReference type="InterPro" id="IPR002110">
    <property type="entry name" value="Ankyrin_rpt"/>
</dbReference>
<evidence type="ECO:0000313" key="6">
    <source>
        <dbReference type="Proteomes" id="UP000005408"/>
    </source>
</evidence>
<keyword evidence="1" id="KW-0677">Repeat</keyword>
<accession>A0A8W8NA33</accession>
<evidence type="ECO:0000313" key="5">
    <source>
        <dbReference type="EnsemblMetazoa" id="G4979.1:cds"/>
    </source>
</evidence>
<name>A0A8W8NA33_MAGGI</name>
<dbReference type="PROSITE" id="PS50088">
    <property type="entry name" value="ANK_REPEAT"/>
    <property type="match status" value="1"/>
</dbReference>
<sequence length="774" mass="88617">MQVQLSRNCDEMDVENISNKLHYHIEEGELREIQFLLDPVLEKAVILQIEEKFLQRQPSTDPVNLAITHKQEQVAIYLVEKEFSVDRIFHWDNQNCDQWCYYDHGVDICASEYTAADHAEKQNLYKLNQLINEIRQGKRKPGQSLTVLNIPNYVTKSAVQRQEVKAERHLYNMEAPRRKDVEDAHEILDKYGKNFVTKEGNTLLHLYLEKPKVYIYIFANAGVPVNIQNTDGDTALHIAVRCGLLDSVEALLQCSADLGIRNKMGMMAMDDADPKREDITTLLNTFKPGIVTAICKGNIRTIEIYKRFWGSTEAVTNKPGVMEAIYLGKNHILDRLLKRSWCSLCSIVKEGRTLLEFAEAKAMTEKGTVASCFRILQEFRKTSELIHAVLCEDVETVRSIIQNEKGWAVNLRFKDRIGKTLLSQAIDANNLELVTLLVDSPACARIKGIRVREYEGTNVTVPLFHKSLHPDINIDIAKYLHSVMRDPSEHSEKDKNGNTAVLRAIENGCSVKFVQWLIQCTKGLCLVDRNKDALTPKELAQSLNRDDIVQMIDKYIIEKMVPAQLPKFSGCFLKEKDISTIKDEQTGKTLAEKALEDDRFDAQKWLNFHDVQNHAIRLFEAASLGNVDIVEKTYDSNYRDKNGYTAMIRAVAFQQYEVVRYLCITRPVLKSIPDNCNRYPLHYAYALPELFGRKFIELLLEQNPQALEQKVDKDGRSPADYAKIRDSLEIQKMLYDARTLDLYGKRGPPLGPWPDGASRRPPDENQPMDFLDVM</sequence>
<keyword evidence="2 3" id="KW-0040">ANK repeat</keyword>
<dbReference type="Gene3D" id="1.25.40.20">
    <property type="entry name" value="Ankyrin repeat-containing domain"/>
    <property type="match status" value="3"/>
</dbReference>
<dbReference type="Proteomes" id="UP000005408">
    <property type="component" value="Unassembled WGS sequence"/>
</dbReference>
<feature type="region of interest" description="Disordered" evidence="4">
    <location>
        <begin position="743"/>
        <end position="774"/>
    </location>
</feature>
<evidence type="ECO:0000256" key="2">
    <source>
        <dbReference type="ARBA" id="ARBA00023043"/>
    </source>
</evidence>
<dbReference type="Pfam" id="PF12796">
    <property type="entry name" value="Ank_2"/>
    <property type="match status" value="1"/>
</dbReference>
<keyword evidence="6" id="KW-1185">Reference proteome</keyword>
<feature type="repeat" description="ANK" evidence="3">
    <location>
        <begin position="231"/>
        <end position="263"/>
    </location>
</feature>
<dbReference type="PROSITE" id="PS50297">
    <property type="entry name" value="ANK_REP_REGION"/>
    <property type="match status" value="1"/>
</dbReference>
<reference evidence="5" key="1">
    <citation type="submission" date="2022-08" db="UniProtKB">
        <authorList>
            <consortium name="EnsemblMetazoa"/>
        </authorList>
    </citation>
    <scope>IDENTIFICATION</scope>
    <source>
        <strain evidence="5">05x7-T-G4-1.051#20</strain>
    </source>
</reference>
<dbReference type="EnsemblMetazoa" id="G4979.1">
    <property type="protein sequence ID" value="G4979.1:cds"/>
    <property type="gene ID" value="G4979"/>
</dbReference>
<dbReference type="SMART" id="SM00248">
    <property type="entry name" value="ANK"/>
    <property type="match status" value="7"/>
</dbReference>
<dbReference type="AlphaFoldDB" id="A0A8W8NA33"/>
<organism evidence="5 6">
    <name type="scientific">Magallana gigas</name>
    <name type="common">Pacific oyster</name>
    <name type="synonym">Crassostrea gigas</name>
    <dbReference type="NCBI Taxonomy" id="29159"/>
    <lineage>
        <taxon>Eukaryota</taxon>
        <taxon>Metazoa</taxon>
        <taxon>Spiralia</taxon>
        <taxon>Lophotrochozoa</taxon>
        <taxon>Mollusca</taxon>
        <taxon>Bivalvia</taxon>
        <taxon>Autobranchia</taxon>
        <taxon>Pteriomorphia</taxon>
        <taxon>Ostreida</taxon>
        <taxon>Ostreoidea</taxon>
        <taxon>Ostreidae</taxon>
        <taxon>Magallana</taxon>
    </lineage>
</organism>
<dbReference type="InterPro" id="IPR036770">
    <property type="entry name" value="Ankyrin_rpt-contain_sf"/>
</dbReference>
<evidence type="ECO:0000256" key="4">
    <source>
        <dbReference type="SAM" id="MobiDB-lite"/>
    </source>
</evidence>
<evidence type="ECO:0000256" key="3">
    <source>
        <dbReference type="PROSITE-ProRule" id="PRU00023"/>
    </source>
</evidence>
<dbReference type="PANTHER" id="PTHR24178">
    <property type="entry name" value="MOLTING PROTEIN MLT-4"/>
    <property type="match status" value="1"/>
</dbReference>
<dbReference type="SUPFAM" id="SSF48403">
    <property type="entry name" value="Ankyrin repeat"/>
    <property type="match status" value="2"/>
</dbReference>
<evidence type="ECO:0000256" key="1">
    <source>
        <dbReference type="ARBA" id="ARBA00022737"/>
    </source>
</evidence>
<proteinExistence type="predicted"/>